<sequence length="185" mass="19463">MAEAAVRPALPTDVAEIARIQVSTWQTGYADLLPPDVLAGLDAEAAATQWLRTIEQGPASVLVATEGRWVVGFCSAGASPESESAAADGTPAPDAETVGLIATLLVEPRWGRRGHGTRLLAAAGDALRAAGMTRAIAWTPEQNTAGRRFYRRAGWTPDGVLRTLDAGGRPLREIRFTGPVALPLE</sequence>
<dbReference type="Gene3D" id="3.40.630.30">
    <property type="match status" value="1"/>
</dbReference>
<dbReference type="EMBL" id="BMRB01000002">
    <property type="protein sequence ID" value="GGS38930.1"/>
    <property type="molecule type" value="Genomic_DNA"/>
</dbReference>
<dbReference type="AlphaFoldDB" id="A0A918LF86"/>
<dbReference type="Proteomes" id="UP000660680">
    <property type="component" value="Unassembled WGS sequence"/>
</dbReference>
<evidence type="ECO:0000256" key="1">
    <source>
        <dbReference type="ARBA" id="ARBA00022679"/>
    </source>
</evidence>
<dbReference type="RefSeq" id="WP_189211637.1">
    <property type="nucleotide sequence ID" value="NZ_BMRB01000002.1"/>
</dbReference>
<evidence type="ECO:0000259" key="3">
    <source>
        <dbReference type="PROSITE" id="PS51186"/>
    </source>
</evidence>
<gene>
    <name evidence="4" type="ORF">GCM10010171_37340</name>
</gene>
<feature type="domain" description="N-acetyltransferase" evidence="3">
    <location>
        <begin position="4"/>
        <end position="178"/>
    </location>
</feature>
<dbReference type="InterPro" id="IPR016181">
    <property type="entry name" value="Acyl_CoA_acyltransferase"/>
</dbReference>
<keyword evidence="2" id="KW-0012">Acyltransferase</keyword>
<protein>
    <submittedName>
        <fullName evidence="4">N-acetyltransferase</fullName>
    </submittedName>
</protein>
<organism evidence="4 5">
    <name type="scientific">Actinokineospora fastidiosa</name>
    <dbReference type="NCBI Taxonomy" id="1816"/>
    <lineage>
        <taxon>Bacteria</taxon>
        <taxon>Bacillati</taxon>
        <taxon>Actinomycetota</taxon>
        <taxon>Actinomycetes</taxon>
        <taxon>Pseudonocardiales</taxon>
        <taxon>Pseudonocardiaceae</taxon>
        <taxon>Actinokineospora</taxon>
    </lineage>
</organism>
<reference evidence="4" key="1">
    <citation type="journal article" date="2014" name="Int. J. Syst. Evol. Microbiol.">
        <title>Complete genome sequence of Corynebacterium casei LMG S-19264T (=DSM 44701T), isolated from a smear-ripened cheese.</title>
        <authorList>
            <consortium name="US DOE Joint Genome Institute (JGI-PGF)"/>
            <person name="Walter F."/>
            <person name="Albersmeier A."/>
            <person name="Kalinowski J."/>
            <person name="Ruckert C."/>
        </authorList>
    </citation>
    <scope>NUCLEOTIDE SEQUENCE</scope>
    <source>
        <strain evidence="4">JCM 3276</strain>
    </source>
</reference>
<dbReference type="GO" id="GO:0016747">
    <property type="term" value="F:acyltransferase activity, transferring groups other than amino-acyl groups"/>
    <property type="evidence" value="ECO:0007669"/>
    <property type="project" value="InterPro"/>
</dbReference>
<evidence type="ECO:0000256" key="2">
    <source>
        <dbReference type="ARBA" id="ARBA00023315"/>
    </source>
</evidence>
<dbReference type="Pfam" id="PF00583">
    <property type="entry name" value="Acetyltransf_1"/>
    <property type="match status" value="1"/>
</dbReference>
<comment type="caution">
    <text evidence="4">The sequence shown here is derived from an EMBL/GenBank/DDBJ whole genome shotgun (WGS) entry which is preliminary data.</text>
</comment>
<dbReference type="PANTHER" id="PTHR43877">
    <property type="entry name" value="AMINOALKYLPHOSPHONATE N-ACETYLTRANSFERASE-RELATED-RELATED"/>
    <property type="match status" value="1"/>
</dbReference>
<accession>A0A918LF86</accession>
<proteinExistence type="predicted"/>
<name>A0A918LF86_9PSEU</name>
<dbReference type="InterPro" id="IPR050832">
    <property type="entry name" value="Bact_Acetyltransf"/>
</dbReference>
<keyword evidence="5" id="KW-1185">Reference proteome</keyword>
<dbReference type="PANTHER" id="PTHR43877:SF1">
    <property type="entry name" value="ACETYLTRANSFERASE"/>
    <property type="match status" value="1"/>
</dbReference>
<evidence type="ECO:0000313" key="5">
    <source>
        <dbReference type="Proteomes" id="UP000660680"/>
    </source>
</evidence>
<dbReference type="SUPFAM" id="SSF55729">
    <property type="entry name" value="Acyl-CoA N-acyltransferases (Nat)"/>
    <property type="match status" value="1"/>
</dbReference>
<keyword evidence="1" id="KW-0808">Transferase</keyword>
<dbReference type="PROSITE" id="PS51186">
    <property type="entry name" value="GNAT"/>
    <property type="match status" value="1"/>
</dbReference>
<dbReference type="InterPro" id="IPR000182">
    <property type="entry name" value="GNAT_dom"/>
</dbReference>
<reference evidence="4" key="2">
    <citation type="submission" date="2020-09" db="EMBL/GenBank/DDBJ databases">
        <authorList>
            <person name="Sun Q."/>
            <person name="Ohkuma M."/>
        </authorList>
    </citation>
    <scope>NUCLEOTIDE SEQUENCE</scope>
    <source>
        <strain evidence="4">JCM 3276</strain>
    </source>
</reference>
<evidence type="ECO:0000313" key="4">
    <source>
        <dbReference type="EMBL" id="GGS38930.1"/>
    </source>
</evidence>